<dbReference type="InterPro" id="IPR000792">
    <property type="entry name" value="Tscrpt_reg_LuxR_C"/>
</dbReference>
<evidence type="ECO:0000313" key="6">
    <source>
        <dbReference type="Proteomes" id="UP000032633"/>
    </source>
</evidence>
<dbReference type="PATRIC" id="fig|1126833.4.peg.2178"/>
<dbReference type="PRINTS" id="PR00038">
    <property type="entry name" value="HTHLUXR"/>
</dbReference>
<feature type="domain" description="HTH luxR-type" evidence="4">
    <location>
        <begin position="600"/>
        <end position="662"/>
    </location>
</feature>
<dbReference type="RefSeq" id="WP_045670273.1">
    <property type="nucleotide sequence ID" value="NZ_CP011058.1"/>
</dbReference>
<dbReference type="Gene3D" id="3.40.50.300">
    <property type="entry name" value="P-loop containing nucleotide triphosphate hydrolases"/>
    <property type="match status" value="1"/>
</dbReference>
<organism evidence="5 6">
    <name type="scientific">Paenibacillus beijingensis</name>
    <dbReference type="NCBI Taxonomy" id="1126833"/>
    <lineage>
        <taxon>Bacteria</taxon>
        <taxon>Bacillati</taxon>
        <taxon>Bacillota</taxon>
        <taxon>Bacilli</taxon>
        <taxon>Bacillales</taxon>
        <taxon>Paenibacillaceae</taxon>
        <taxon>Paenibacillus</taxon>
    </lineage>
</organism>
<sequence length="662" mass="75710">MDNRLSDIEQREEDFLFGREQEIQSYIEFLTGQSPPKQLIWSLYGTGGMGKTTLLDAFRRISYRNGAFFAAIDSREFVHTPEDFCLSLFRQLDDSTNATDHHFDAPEGAKRCLQRISEWAENGPVTLALDTYDEMNDLDGWLREHLLQWLPSNVLTIVVSRKPLGGGWVLSPAWRERVKPIRLSGLNMEQAKAYLARCGVTDIDNQTMIWEKTRGHPLALSLAAASNWLHHAAAAEDGEEWWPLLVEMWLSEVADQHLREWIEVASVLRYFDSEALSAVNGGSKITVAEFDRLCGFSFVRKTPKGWTLHDVMREAASRVMMERTPDRYKKLVASCAHLYMNRILQSPRDGSAVWEIRECFYYIGDASIRWIVSPAENERYVWEPLSNHNLPEGERYLQWRSDQAQSPAATGQLTTLDIVKMKDVSLQEMMRTDHRFVKLLRNQEGDIVGLSVIYPVNAATIPYLEKEPLAAEYIRSLSAEAYEDLMDPANRQVSWFIRIIDVAEPANPLMSIKALELIFSMMVSNGFIITSPPPDPIMFDSHRSLGFQEIEGVYHTYYDGKTATPIFILDTRGDKLRHLFEGHLQQTGHSLPPGSETNKLDELMNNLTEREQEVVKLVIEGLSNADIAKTLYVAEITVKKHLRSVYQKLQVRNRADLLRILL</sequence>
<gene>
    <name evidence="5" type="ORF">VN24_09865</name>
</gene>
<proteinExistence type="predicted"/>
<evidence type="ECO:0000313" key="5">
    <source>
        <dbReference type="EMBL" id="AJY74840.1"/>
    </source>
</evidence>
<dbReference type="OrthoDB" id="182489at2"/>
<dbReference type="STRING" id="1126833.VN24_09865"/>
<evidence type="ECO:0000259" key="4">
    <source>
        <dbReference type="PROSITE" id="PS50043"/>
    </source>
</evidence>
<dbReference type="PANTHER" id="PTHR44688:SF16">
    <property type="entry name" value="DNA-BINDING TRANSCRIPTIONAL ACTIVATOR DEVR_DOSR"/>
    <property type="match status" value="1"/>
</dbReference>
<dbReference type="PANTHER" id="PTHR44688">
    <property type="entry name" value="DNA-BINDING TRANSCRIPTIONAL ACTIVATOR DEVR_DOSR"/>
    <property type="match status" value="1"/>
</dbReference>
<keyword evidence="3" id="KW-0804">Transcription</keyword>
<dbReference type="AlphaFoldDB" id="A0A0D5NI96"/>
<keyword evidence="6" id="KW-1185">Reference proteome</keyword>
<dbReference type="HOGENOM" id="CLU_395269_0_0_9"/>
<dbReference type="SMART" id="SM00421">
    <property type="entry name" value="HTH_LUXR"/>
    <property type="match status" value="1"/>
</dbReference>
<keyword evidence="1" id="KW-0805">Transcription regulation</keyword>
<protein>
    <recommendedName>
        <fullName evidence="4">HTH luxR-type domain-containing protein</fullName>
    </recommendedName>
</protein>
<reference evidence="5 6" key="1">
    <citation type="journal article" date="2015" name="J. Biotechnol.">
        <title>Complete genome sequence of Paenibacillus beijingensis 7188(T) (=DSM 24997(T)), a novel rhizobacterium from jujube garden soil.</title>
        <authorList>
            <person name="Kwak Y."/>
            <person name="Shin J.H."/>
        </authorList>
    </citation>
    <scope>NUCLEOTIDE SEQUENCE [LARGE SCALE GENOMIC DNA]</scope>
    <source>
        <strain evidence="5 6">DSM 24997</strain>
    </source>
</reference>
<evidence type="ECO:0000256" key="1">
    <source>
        <dbReference type="ARBA" id="ARBA00023015"/>
    </source>
</evidence>
<evidence type="ECO:0000256" key="3">
    <source>
        <dbReference type="ARBA" id="ARBA00023163"/>
    </source>
</evidence>
<evidence type="ECO:0000256" key="2">
    <source>
        <dbReference type="ARBA" id="ARBA00023125"/>
    </source>
</evidence>
<dbReference type="PROSITE" id="PS00622">
    <property type="entry name" value="HTH_LUXR_1"/>
    <property type="match status" value="1"/>
</dbReference>
<dbReference type="EMBL" id="CP011058">
    <property type="protein sequence ID" value="AJY74840.1"/>
    <property type="molecule type" value="Genomic_DNA"/>
</dbReference>
<keyword evidence="2" id="KW-0238">DNA-binding</keyword>
<dbReference type="Proteomes" id="UP000032633">
    <property type="component" value="Chromosome"/>
</dbReference>
<dbReference type="PROSITE" id="PS50043">
    <property type="entry name" value="HTH_LUXR_2"/>
    <property type="match status" value="1"/>
</dbReference>
<dbReference type="InterPro" id="IPR027417">
    <property type="entry name" value="P-loop_NTPase"/>
</dbReference>
<dbReference type="Gene3D" id="1.10.10.10">
    <property type="entry name" value="Winged helix-like DNA-binding domain superfamily/Winged helix DNA-binding domain"/>
    <property type="match status" value="1"/>
</dbReference>
<reference evidence="6" key="2">
    <citation type="submission" date="2015-03" db="EMBL/GenBank/DDBJ databases">
        <title>Genome sequence of Paenibacillus beijingensis strain DSM 24997T.</title>
        <authorList>
            <person name="Kwak Y."/>
            <person name="Shin J.-H."/>
        </authorList>
    </citation>
    <scope>NUCLEOTIDE SEQUENCE [LARGE SCALE GENOMIC DNA]</scope>
    <source>
        <strain evidence="6">DSM 24997</strain>
    </source>
</reference>
<dbReference type="GO" id="GO:0003677">
    <property type="term" value="F:DNA binding"/>
    <property type="evidence" value="ECO:0007669"/>
    <property type="project" value="UniProtKB-KW"/>
</dbReference>
<dbReference type="KEGG" id="pbj:VN24_09865"/>
<accession>A0A0D5NI96</accession>
<dbReference type="CDD" id="cd06170">
    <property type="entry name" value="LuxR_C_like"/>
    <property type="match status" value="1"/>
</dbReference>
<dbReference type="Pfam" id="PF00196">
    <property type="entry name" value="GerE"/>
    <property type="match status" value="1"/>
</dbReference>
<dbReference type="InterPro" id="IPR036388">
    <property type="entry name" value="WH-like_DNA-bd_sf"/>
</dbReference>
<dbReference type="GO" id="GO:0006355">
    <property type="term" value="P:regulation of DNA-templated transcription"/>
    <property type="evidence" value="ECO:0007669"/>
    <property type="project" value="InterPro"/>
</dbReference>
<dbReference type="SUPFAM" id="SSF52540">
    <property type="entry name" value="P-loop containing nucleoside triphosphate hydrolases"/>
    <property type="match status" value="1"/>
</dbReference>
<dbReference type="InterPro" id="IPR016032">
    <property type="entry name" value="Sig_transdc_resp-reg_C-effctor"/>
</dbReference>
<dbReference type="SUPFAM" id="SSF46894">
    <property type="entry name" value="C-terminal effector domain of the bipartite response regulators"/>
    <property type="match status" value="1"/>
</dbReference>
<name>A0A0D5NI96_9BACL</name>